<reference evidence="4" key="1">
    <citation type="submission" date="2014-03" db="EMBL/GenBank/DDBJ databases">
        <authorList>
            <person name="Aksoy S."/>
            <person name="Warren W."/>
            <person name="Wilson R.K."/>
        </authorList>
    </citation>
    <scope>NUCLEOTIDE SEQUENCE [LARGE SCALE GENOMIC DNA]</scope>
    <source>
        <strain evidence="4">IAEA</strain>
    </source>
</reference>
<dbReference type="SUPFAM" id="SSF47413">
    <property type="entry name" value="lambda repressor-like DNA-binding domains"/>
    <property type="match status" value="4"/>
</dbReference>
<keyword evidence="4" id="KW-1185">Reference proteome</keyword>
<dbReference type="Pfam" id="PF01381">
    <property type="entry name" value="HTH_3"/>
    <property type="match status" value="3"/>
</dbReference>
<protein>
    <recommendedName>
        <fullName evidence="2">HTH cro/C1-type domain-containing protein</fullName>
    </recommendedName>
</protein>
<dbReference type="SMART" id="SM00530">
    <property type="entry name" value="HTH_XRE"/>
    <property type="match status" value="4"/>
</dbReference>
<feature type="domain" description="HTH cro/C1-type" evidence="2">
    <location>
        <begin position="809"/>
        <end position="863"/>
    </location>
</feature>
<dbReference type="PROSITE" id="PS50943">
    <property type="entry name" value="HTH_CROC1"/>
    <property type="match status" value="4"/>
</dbReference>
<dbReference type="InterPro" id="IPR010982">
    <property type="entry name" value="Lambda_DNA-bd_dom_sf"/>
</dbReference>
<evidence type="ECO:0000313" key="4">
    <source>
        <dbReference type="Proteomes" id="UP000091820"/>
    </source>
</evidence>
<dbReference type="EnsemblMetazoa" id="GBRI000267-RA">
    <property type="protein sequence ID" value="GBRI000267-PA"/>
    <property type="gene ID" value="GBRI000267"/>
</dbReference>
<feature type="domain" description="HTH cro/C1-type" evidence="2">
    <location>
        <begin position="522"/>
        <end position="576"/>
    </location>
</feature>
<evidence type="ECO:0000259" key="2">
    <source>
        <dbReference type="PROSITE" id="PS50943"/>
    </source>
</evidence>
<feature type="domain" description="HTH cro/C1-type" evidence="2">
    <location>
        <begin position="384"/>
        <end position="426"/>
    </location>
</feature>
<dbReference type="PANTHER" id="PTHR46558:SF3">
    <property type="entry name" value="TRANSCRIPTIONAL REGULATOR"/>
    <property type="match status" value="1"/>
</dbReference>
<name>A0A1A9VZC7_9MUSC</name>
<proteinExistence type="predicted"/>
<dbReference type="Proteomes" id="UP000091820">
    <property type="component" value="Unassembled WGS sequence"/>
</dbReference>
<dbReference type="AlphaFoldDB" id="A0A1A9VZC7"/>
<organism evidence="3 4">
    <name type="scientific">Glossina brevipalpis</name>
    <dbReference type="NCBI Taxonomy" id="37001"/>
    <lineage>
        <taxon>Eukaryota</taxon>
        <taxon>Metazoa</taxon>
        <taxon>Ecdysozoa</taxon>
        <taxon>Arthropoda</taxon>
        <taxon>Hexapoda</taxon>
        <taxon>Insecta</taxon>
        <taxon>Pterygota</taxon>
        <taxon>Neoptera</taxon>
        <taxon>Endopterygota</taxon>
        <taxon>Diptera</taxon>
        <taxon>Brachycera</taxon>
        <taxon>Muscomorpha</taxon>
        <taxon>Hippoboscoidea</taxon>
        <taxon>Glossinidae</taxon>
        <taxon>Glossina</taxon>
    </lineage>
</organism>
<evidence type="ECO:0000313" key="3">
    <source>
        <dbReference type="EnsemblMetazoa" id="GBRI000267-PA"/>
    </source>
</evidence>
<keyword evidence="1" id="KW-0238">DNA-binding</keyword>
<dbReference type="VEuPathDB" id="VectorBase:GBRI000267"/>
<dbReference type="Gene3D" id="1.10.260.40">
    <property type="entry name" value="lambda repressor-like DNA-binding domains"/>
    <property type="match status" value="4"/>
</dbReference>
<feature type="domain" description="HTH cro/C1-type" evidence="2">
    <location>
        <begin position="649"/>
        <end position="703"/>
    </location>
</feature>
<dbReference type="GO" id="GO:0003677">
    <property type="term" value="F:DNA binding"/>
    <property type="evidence" value="ECO:0007669"/>
    <property type="project" value="UniProtKB-KW"/>
</dbReference>
<dbReference type="InterPro" id="IPR001387">
    <property type="entry name" value="Cro/C1-type_HTH"/>
</dbReference>
<sequence length="945" mass="107569">MSNKIIVPFDDQEGSTYELNIDLDRLSKGEMLNAIIGIGRTKEQSTFVSKINKAKKFGEVPFPNRDVQINYGKGLDYIYGTKPLSNQADYPEGLNPFASALQKIKPSAETLSWFKSEVVEAKNVNELHKVIDKVLASGGRLNACNDGEWSFAEYVVLGTRFHKLEKSDRKKIMRKLMLSGAEFHDTLLENKLIGEIYNELQPEVQPQIDKQLDELEKAGESAVQEGELIDIEIDNKMLFMEFSEDSKVEVAKILRELGSNILKMGNNAVEIRREEGGVRNYVDVSDGSSVVLEIPTSAGKLNIILYHDVKKYDQVQVRVENKEMWAELQQRGEEIGKNCLFAGVKFKEAVEKGSFMRCGIWNSKQLMKEVDSPSEKLSSWVDKKDLAEKVGVKYWAILQYEKGNRKIPIKKLYAIAEALSVNVKGLVCGETLPNKKRYFEDEEILNLVKGHKDKELSEVFYLLTKFIRLSEERSRKAVKIEVARGLMKVGVSAHVISRTTNLSIGEYEENKIPIPYKVGQRIKEWRLIRGYTQKDLANKVGITNQGIYEYEQGRAAVSLEMLDEIAKVLSISISIIDLLPESDEDSEAEEKLSNLIEEYKKIESRELRDMLIKSLFKGIHVCREKEKQLLEDLSMIIQSILSYELGKKIEGCRIVQGYTQAKLARKIGLTHKEIHNFELGCKAITIKESYIIAGALSVNVIDLLPGPTVLRENSWYEDEDKEIVYLTKIHREIKDQELRKKLYPLVRFVYISEKISQEETKIEVAKNLVKEGVSVDIISQVTRLSTYEYDDIEKEICTDSILYKVGKRIKEQRLIREYTQEDLANKIGSTPKEIHDYERGYTDIPIEILYKIAKTLSVNIKALGLTEYENEPVFGFIGKCEKIEDQELLDTVARSLSEGMQTGKEKVKKAEKIKIAKDLVKEGVAIDIIVRASGLTADELGECEN</sequence>
<accession>A0A1A9VZC7</accession>
<dbReference type="PANTHER" id="PTHR46558">
    <property type="entry name" value="TRACRIPTIONAL REGULATORY PROTEIN-RELATED-RELATED"/>
    <property type="match status" value="1"/>
</dbReference>
<dbReference type="CDD" id="cd00093">
    <property type="entry name" value="HTH_XRE"/>
    <property type="match status" value="4"/>
</dbReference>
<dbReference type="GO" id="GO:0006357">
    <property type="term" value="P:regulation of transcription by RNA polymerase II"/>
    <property type="evidence" value="ECO:0007669"/>
    <property type="project" value="UniProtKB-ARBA"/>
</dbReference>
<reference evidence="3" key="2">
    <citation type="submission" date="2020-05" db="UniProtKB">
        <authorList>
            <consortium name="EnsemblMetazoa"/>
        </authorList>
    </citation>
    <scope>IDENTIFICATION</scope>
    <source>
        <strain evidence="3">IAEA</strain>
    </source>
</reference>
<evidence type="ECO:0000256" key="1">
    <source>
        <dbReference type="ARBA" id="ARBA00023125"/>
    </source>
</evidence>